<keyword evidence="9" id="KW-1185">Reference proteome</keyword>
<evidence type="ECO:0000313" key="9">
    <source>
        <dbReference type="Proteomes" id="UP000631114"/>
    </source>
</evidence>
<dbReference type="Pfam" id="PF00931">
    <property type="entry name" value="NB-ARC"/>
    <property type="match status" value="1"/>
</dbReference>
<keyword evidence="5" id="KW-0611">Plant defense</keyword>
<accession>A0A835M5I1</accession>
<name>A0A835M5I1_9MAGN</name>
<dbReference type="Gene3D" id="1.10.8.430">
    <property type="entry name" value="Helical domain of apoptotic protease-activating factors"/>
    <property type="match status" value="1"/>
</dbReference>
<dbReference type="InterPro" id="IPR008808">
    <property type="entry name" value="Powdery_mildew-R_dom"/>
</dbReference>
<dbReference type="Gene3D" id="1.10.10.10">
    <property type="entry name" value="Winged helix-like DNA-binding domain superfamily/Winged helix DNA-binding domain"/>
    <property type="match status" value="1"/>
</dbReference>
<dbReference type="InterPro" id="IPR042197">
    <property type="entry name" value="Apaf_helical"/>
</dbReference>
<evidence type="ECO:0000256" key="3">
    <source>
        <dbReference type="ARBA" id="ARBA00022737"/>
    </source>
</evidence>
<evidence type="ECO:0000256" key="4">
    <source>
        <dbReference type="ARBA" id="ARBA00022741"/>
    </source>
</evidence>
<evidence type="ECO:0000256" key="5">
    <source>
        <dbReference type="ARBA" id="ARBA00022821"/>
    </source>
</evidence>
<dbReference type="InterPro" id="IPR036388">
    <property type="entry name" value="WH-like_DNA-bd_sf"/>
</dbReference>
<dbReference type="SUPFAM" id="SSF52540">
    <property type="entry name" value="P-loop containing nucleoside triphosphate hydrolases"/>
    <property type="match status" value="1"/>
</dbReference>
<dbReference type="PANTHER" id="PTHR36766:SF30">
    <property type="entry name" value="TIR-NBS TYPE DISEASE RESISTANCE PROTEIN-RELATED"/>
    <property type="match status" value="1"/>
</dbReference>
<comment type="caution">
    <text evidence="8">The sequence shown here is derived from an EMBL/GenBank/DDBJ whole genome shotgun (WGS) entry which is preliminary data.</text>
</comment>
<dbReference type="PANTHER" id="PTHR36766">
    <property type="entry name" value="PLANT BROAD-SPECTRUM MILDEW RESISTANCE PROTEIN RPW8"/>
    <property type="match status" value="1"/>
</dbReference>
<dbReference type="PROSITE" id="PS51153">
    <property type="entry name" value="RPW8"/>
    <property type="match status" value="1"/>
</dbReference>
<keyword evidence="6" id="KW-0067">ATP-binding</keyword>
<dbReference type="AlphaFoldDB" id="A0A835M5I1"/>
<dbReference type="InterPro" id="IPR002182">
    <property type="entry name" value="NB-ARC"/>
</dbReference>
<feature type="domain" description="RPW8" evidence="7">
    <location>
        <begin position="1"/>
        <end position="149"/>
    </location>
</feature>
<keyword evidence="4" id="KW-0547">Nucleotide-binding</keyword>
<reference evidence="8 9" key="1">
    <citation type="submission" date="2020-10" db="EMBL/GenBank/DDBJ databases">
        <title>The Coptis chinensis genome and diversification of protoberbering-type alkaloids.</title>
        <authorList>
            <person name="Wang B."/>
            <person name="Shu S."/>
            <person name="Song C."/>
            <person name="Liu Y."/>
        </authorList>
    </citation>
    <scope>NUCLEOTIDE SEQUENCE [LARGE SCALE GENOMIC DNA]</scope>
    <source>
        <strain evidence="8">HL-2020</strain>
        <tissue evidence="8">Leaf</tissue>
    </source>
</reference>
<sequence>MAVTDFFVGELATELLKQLILVGKRHSLCKPSAQQLIATIKELQPIIEEIKYTGVELPQTRQRQLDDFSRTLVSASELADKVLHSSKWNVYKNLRFARKMENIQKSLAQFLNGPIQAHILADVHHVRVGIDQLSEKICDMRIEARTDGWLGEAMERRQVEAVNEVVMMEVETGGSLVSLVGSGMVLAKKKVKEMIIVREDLKVVGICGIGGTGKTTLATEISRDPEIRREFKNRVFFITVSQSPDVEQLKQSLRVQMTGNSMVPPPWMAQSDWLIREKTLVILDDVWSLSVLEQLVFHFPGCKTLAVSRFKFPVFNYTYELDLLRDDEAISLFCYYAFGQKSIPLLADKKLVEQVVKECKGLPLALKVIGASLRDQPQMFWISARNRLSRGESICESHETNLLDRMAVSIAYLQEKVRECFLDLASFPEDKKIPLDVLINMWVEIHDLDEEEAFAILIELSDKNLINLVKDARAGDKYSSYFEICVTEHDVLRDMALHLSNRGSLTERRRLLMPRREEVLPKEWKRNMEKSFQAQIVSIHTGEMKEGDWLPMDFPKAEVLILNFSSSEYYLPSFINRMPKLRALVLINYGNSSTVLHNLSVFASMTNLRSLWFEKVIVPSILPTTVPLHNLHKISLVLCEFSNSLHGSMLDIPPILPRLLELTIDHCINLTALPSSICKINSLKSLSITNCHDLHELPADLGKLNSLQILRFCACPALAQLPQSISGLEKLNYLDISQCLKLRCLPEEMGGLIRLEKLDMRECSQVRNLPRSVAKLRWLNRVICDEEAAWLWREYENLMPELCIEVAEECFNLDWLVE</sequence>
<keyword evidence="3" id="KW-0677">Repeat</keyword>
<dbReference type="FunFam" id="3.80.10.10:FF:001428">
    <property type="entry name" value="Probable disease resistance protein At5g04720"/>
    <property type="match status" value="1"/>
</dbReference>
<comment type="similarity">
    <text evidence="1">Belongs to the disease resistance NB-LRR family.</text>
</comment>
<dbReference type="SUPFAM" id="SSF52058">
    <property type="entry name" value="L domain-like"/>
    <property type="match status" value="1"/>
</dbReference>
<dbReference type="InterPro" id="IPR027417">
    <property type="entry name" value="P-loop_NTPase"/>
</dbReference>
<dbReference type="Gene3D" id="3.40.50.300">
    <property type="entry name" value="P-loop containing nucleotide triphosphate hydrolases"/>
    <property type="match status" value="1"/>
</dbReference>
<protein>
    <recommendedName>
        <fullName evidence="7">RPW8 domain-containing protein</fullName>
    </recommendedName>
</protein>
<evidence type="ECO:0000256" key="2">
    <source>
        <dbReference type="ARBA" id="ARBA00022614"/>
    </source>
</evidence>
<dbReference type="GO" id="GO:0005524">
    <property type="term" value="F:ATP binding"/>
    <property type="evidence" value="ECO:0007669"/>
    <property type="project" value="UniProtKB-KW"/>
</dbReference>
<dbReference type="Gene3D" id="3.80.10.10">
    <property type="entry name" value="Ribonuclease Inhibitor"/>
    <property type="match status" value="1"/>
</dbReference>
<organism evidence="8 9">
    <name type="scientific">Coptis chinensis</name>
    <dbReference type="NCBI Taxonomy" id="261450"/>
    <lineage>
        <taxon>Eukaryota</taxon>
        <taxon>Viridiplantae</taxon>
        <taxon>Streptophyta</taxon>
        <taxon>Embryophyta</taxon>
        <taxon>Tracheophyta</taxon>
        <taxon>Spermatophyta</taxon>
        <taxon>Magnoliopsida</taxon>
        <taxon>Ranunculales</taxon>
        <taxon>Ranunculaceae</taxon>
        <taxon>Coptidoideae</taxon>
        <taxon>Coptis</taxon>
    </lineage>
</organism>
<dbReference type="PRINTS" id="PR00364">
    <property type="entry name" value="DISEASERSIST"/>
</dbReference>
<evidence type="ECO:0000256" key="1">
    <source>
        <dbReference type="ARBA" id="ARBA00008894"/>
    </source>
</evidence>
<dbReference type="GO" id="GO:0006952">
    <property type="term" value="P:defense response"/>
    <property type="evidence" value="ECO:0007669"/>
    <property type="project" value="UniProtKB-KW"/>
</dbReference>
<dbReference type="GO" id="GO:0043531">
    <property type="term" value="F:ADP binding"/>
    <property type="evidence" value="ECO:0007669"/>
    <property type="project" value="InterPro"/>
</dbReference>
<dbReference type="Pfam" id="PF05659">
    <property type="entry name" value="RPW8"/>
    <property type="match status" value="1"/>
</dbReference>
<dbReference type="Proteomes" id="UP000631114">
    <property type="component" value="Unassembled WGS sequence"/>
</dbReference>
<evidence type="ECO:0000256" key="6">
    <source>
        <dbReference type="ARBA" id="ARBA00022840"/>
    </source>
</evidence>
<evidence type="ECO:0000313" key="8">
    <source>
        <dbReference type="EMBL" id="KAF9620438.1"/>
    </source>
</evidence>
<keyword evidence="2" id="KW-0433">Leucine-rich repeat</keyword>
<dbReference type="OrthoDB" id="1357022at2759"/>
<evidence type="ECO:0000259" key="7">
    <source>
        <dbReference type="PROSITE" id="PS51153"/>
    </source>
</evidence>
<proteinExistence type="inferred from homology"/>
<dbReference type="EMBL" id="JADFTS010000002">
    <property type="protein sequence ID" value="KAF9620438.1"/>
    <property type="molecule type" value="Genomic_DNA"/>
</dbReference>
<gene>
    <name evidence="8" type="ORF">IFM89_012615</name>
</gene>
<dbReference type="InterPro" id="IPR032675">
    <property type="entry name" value="LRR_dom_sf"/>
</dbReference>